<feature type="non-terminal residue" evidence="2">
    <location>
        <position position="1"/>
    </location>
</feature>
<gene>
    <name evidence="2" type="ORF">Rt10032_c23g6630</name>
</gene>
<feature type="compositionally biased region" description="Low complexity" evidence="1">
    <location>
        <begin position="60"/>
        <end position="90"/>
    </location>
</feature>
<sequence>RPPGDVNVVAATSAVNAVASEARGRSEKWIEYASNPLPALQEPVPPLALAQPCFLPSPPSSSSSSSASASTPASASFPSPAQNAAPSPASDQHPHRFNLPAPIPVAPLSSTLPAFLASTSPSFSAVSLPQKEAPAVDAATLLKQLDAAYPFVIATSPESCAAPLPDPHSPVSSASLSSFHSHEDVGSSYSSVSSSPFSLYDDLDFALALSNGPSYPSHPAPFSDYNSLPLFSAPPHLSYDAQPHPSMRLLPSTAFFVDHSNPFLPTAHDGDKTLALPLFGSTPAYQWS</sequence>
<name>A0A511KQI9_RHOTO</name>
<dbReference type="OrthoDB" id="10449242at2759"/>
<feature type="region of interest" description="Disordered" evidence="1">
    <location>
        <begin position="50"/>
        <end position="102"/>
    </location>
</feature>
<proteinExistence type="predicted"/>
<evidence type="ECO:0000256" key="1">
    <source>
        <dbReference type="SAM" id="MobiDB-lite"/>
    </source>
</evidence>
<organism evidence="2 3">
    <name type="scientific">Rhodotorula toruloides</name>
    <name type="common">Yeast</name>
    <name type="synonym">Rhodosporidium toruloides</name>
    <dbReference type="NCBI Taxonomy" id="5286"/>
    <lineage>
        <taxon>Eukaryota</taxon>
        <taxon>Fungi</taxon>
        <taxon>Dikarya</taxon>
        <taxon>Basidiomycota</taxon>
        <taxon>Pucciniomycotina</taxon>
        <taxon>Microbotryomycetes</taxon>
        <taxon>Sporidiobolales</taxon>
        <taxon>Sporidiobolaceae</taxon>
        <taxon>Rhodotorula</taxon>
    </lineage>
</organism>
<evidence type="ECO:0000313" key="3">
    <source>
        <dbReference type="Proteomes" id="UP000321518"/>
    </source>
</evidence>
<evidence type="ECO:0000313" key="2">
    <source>
        <dbReference type="EMBL" id="GEM12613.1"/>
    </source>
</evidence>
<comment type="caution">
    <text evidence="2">The sequence shown here is derived from an EMBL/GenBank/DDBJ whole genome shotgun (WGS) entry which is preliminary data.</text>
</comment>
<accession>A0A511KQI9</accession>
<dbReference type="EMBL" id="BJWK01000023">
    <property type="protein sequence ID" value="GEM12613.1"/>
    <property type="molecule type" value="Genomic_DNA"/>
</dbReference>
<dbReference type="Proteomes" id="UP000321518">
    <property type="component" value="Unassembled WGS sequence"/>
</dbReference>
<protein>
    <submittedName>
        <fullName evidence="2">Uncharacterized protein</fullName>
    </submittedName>
</protein>
<dbReference type="AlphaFoldDB" id="A0A511KQI9"/>
<reference evidence="2 3" key="1">
    <citation type="submission" date="2019-07" db="EMBL/GenBank/DDBJ databases">
        <title>Rhodotorula toruloides NBRC10032 genome sequencing.</title>
        <authorList>
            <person name="Shida Y."/>
            <person name="Takaku H."/>
            <person name="Ogasawara W."/>
            <person name="Mori K."/>
        </authorList>
    </citation>
    <scope>NUCLEOTIDE SEQUENCE [LARGE SCALE GENOMIC DNA]</scope>
    <source>
        <strain evidence="2 3">NBRC10032</strain>
    </source>
</reference>